<feature type="transmembrane region" description="Helical" evidence="7">
    <location>
        <begin position="226"/>
        <end position="243"/>
    </location>
</feature>
<dbReference type="RefSeq" id="WP_214375535.1">
    <property type="nucleotide sequence ID" value="NZ_JAFEJU010000001.1"/>
</dbReference>
<keyword evidence="2 7" id="KW-0812">Transmembrane</keyword>
<evidence type="ECO:0000256" key="6">
    <source>
        <dbReference type="SAM" id="MobiDB-lite"/>
    </source>
</evidence>
<feature type="transmembrane region" description="Helical" evidence="7">
    <location>
        <begin position="338"/>
        <end position="359"/>
    </location>
</feature>
<evidence type="ECO:0000313" key="9">
    <source>
        <dbReference type="Proteomes" id="UP000711736"/>
    </source>
</evidence>
<name>A0ABS5UTC6_9BIFI</name>
<evidence type="ECO:0000256" key="3">
    <source>
        <dbReference type="ARBA" id="ARBA00022960"/>
    </source>
</evidence>
<dbReference type="Proteomes" id="UP000711736">
    <property type="component" value="Unassembled WGS sequence"/>
</dbReference>
<evidence type="ECO:0000313" key="8">
    <source>
        <dbReference type="EMBL" id="MBT1174300.1"/>
    </source>
</evidence>
<dbReference type="InterPro" id="IPR001182">
    <property type="entry name" value="FtsW/RodA"/>
</dbReference>
<evidence type="ECO:0000256" key="4">
    <source>
        <dbReference type="ARBA" id="ARBA00022989"/>
    </source>
</evidence>
<keyword evidence="3" id="KW-0133">Cell shape</keyword>
<dbReference type="EMBL" id="JAFEJU010000001">
    <property type="protein sequence ID" value="MBT1174300.1"/>
    <property type="molecule type" value="Genomic_DNA"/>
</dbReference>
<feature type="transmembrane region" description="Helical" evidence="7">
    <location>
        <begin position="371"/>
        <end position="395"/>
    </location>
</feature>
<comment type="subcellular location">
    <subcellularLocation>
        <location evidence="1">Membrane</location>
        <topology evidence="1">Multi-pass membrane protein</topology>
    </subcellularLocation>
</comment>
<evidence type="ECO:0000256" key="5">
    <source>
        <dbReference type="ARBA" id="ARBA00023136"/>
    </source>
</evidence>
<feature type="transmembrane region" description="Helical" evidence="7">
    <location>
        <begin position="127"/>
        <end position="145"/>
    </location>
</feature>
<reference evidence="8 9" key="1">
    <citation type="journal article" date="2021" name="Environ. Microbiol.">
        <title>Genetic insights into the dark matter of the mammalian gut microbiota through targeted genome reconstruction.</title>
        <authorList>
            <person name="Lugli G.A."/>
            <person name="Alessandri G."/>
            <person name="Milani C."/>
            <person name="Viappiani A."/>
            <person name="Fontana F."/>
            <person name="Tarracchini C."/>
            <person name="Mancabelli L."/>
            <person name="Argentini C."/>
            <person name="Ruiz L."/>
            <person name="Margolles A."/>
            <person name="van Sinderen D."/>
            <person name="Turroni F."/>
            <person name="Ventura M."/>
        </authorList>
    </citation>
    <scope>NUCLEOTIDE SEQUENCE [LARGE SCALE GENOMIC DNA]</scope>
    <source>
        <strain evidence="8 9">LC6</strain>
    </source>
</reference>
<evidence type="ECO:0000256" key="1">
    <source>
        <dbReference type="ARBA" id="ARBA00004141"/>
    </source>
</evidence>
<comment type="caution">
    <text evidence="8">The sequence shown here is derived from an EMBL/GenBank/DDBJ whole genome shotgun (WGS) entry which is preliminary data.</text>
</comment>
<proteinExistence type="predicted"/>
<dbReference type="Pfam" id="PF01098">
    <property type="entry name" value="FTSW_RODA_SPOVE"/>
    <property type="match status" value="1"/>
</dbReference>
<organism evidence="8 9">
    <name type="scientific">Bifidobacterium colobi</name>
    <dbReference type="NCBI Taxonomy" id="2809026"/>
    <lineage>
        <taxon>Bacteria</taxon>
        <taxon>Bacillati</taxon>
        <taxon>Actinomycetota</taxon>
        <taxon>Actinomycetes</taxon>
        <taxon>Bifidobacteriales</taxon>
        <taxon>Bifidobacteriaceae</taxon>
        <taxon>Bifidobacterium</taxon>
    </lineage>
</organism>
<gene>
    <name evidence="8" type="ORF">JS530_02035</name>
</gene>
<feature type="transmembrane region" description="Helical" evidence="7">
    <location>
        <begin position="67"/>
        <end position="85"/>
    </location>
</feature>
<keyword evidence="4 7" id="KW-1133">Transmembrane helix</keyword>
<protein>
    <submittedName>
        <fullName evidence="8">FtsW/RodA/SpoVE family cell cycle protein</fullName>
    </submittedName>
</protein>
<feature type="transmembrane region" description="Helical" evidence="7">
    <location>
        <begin position="401"/>
        <end position="425"/>
    </location>
</feature>
<feature type="transmembrane region" description="Helical" evidence="7">
    <location>
        <begin position="9"/>
        <end position="27"/>
    </location>
</feature>
<dbReference type="PANTHER" id="PTHR30474">
    <property type="entry name" value="CELL CYCLE PROTEIN"/>
    <property type="match status" value="1"/>
</dbReference>
<feature type="transmembrane region" description="Helical" evidence="7">
    <location>
        <begin position="165"/>
        <end position="182"/>
    </location>
</feature>
<accession>A0ABS5UTC6</accession>
<feature type="transmembrane region" description="Helical" evidence="7">
    <location>
        <begin position="250"/>
        <end position="271"/>
    </location>
</feature>
<feature type="transmembrane region" description="Helical" evidence="7">
    <location>
        <begin position="97"/>
        <end position="115"/>
    </location>
</feature>
<evidence type="ECO:0000256" key="7">
    <source>
        <dbReference type="SAM" id="Phobius"/>
    </source>
</evidence>
<dbReference type="PANTHER" id="PTHR30474:SF3">
    <property type="entry name" value="PEPTIDOGLYCAN GLYCOSYLTRANSFERASE RODA"/>
    <property type="match status" value="1"/>
</dbReference>
<feature type="transmembrane region" description="Helical" evidence="7">
    <location>
        <begin position="33"/>
        <end position="55"/>
    </location>
</feature>
<feature type="compositionally biased region" description="Basic residues" evidence="6">
    <location>
        <begin position="545"/>
        <end position="560"/>
    </location>
</feature>
<keyword evidence="5 7" id="KW-0472">Membrane</keyword>
<keyword evidence="9" id="KW-1185">Reference proteome</keyword>
<sequence>MIVTRLRQIGLLLIAMAIGAIAFIQMFERTTESWPASYTMLLCIPAVLYLVLWGLTVKFQPYASQSIMPCVLLLTAIGVTMIARIDQSMTTQVGQRQLMWLCIALVLSGLIIVFLKDYRVLRRFSYVSMVVGLVLLLSPMLPVLGQEVNGARIWVKIPGLGQFQPGEFAKLFLAFFFAAYLFDHRDQLAVGGKKILGLQLPRIKDLGPIIVVWVASMGVLIMQHDLGTSLMFFAMFVAMLYAATGRKSWIVIGLIAFAVGAVLAASVFSHVGQRVDAWLHPFSNEQYNKPYGGSWQLVTGIFGLASGGMVGTGLGQGHPSLTTFANSDFIYTALGEELGLTGVLAILMLYLIIIASGFIAAMKIKDGFGKLLASGLVFTMAFQVFTVVGGVTLVIPLTGLTLPYMAAGGSSLIANYILAALLIVISDAANQPEPELTSESFQYEALAVLRDKELEERARATEPIARPRTVSAASANSYDVPDLSDDIIDRTHQASENTSSLQAIVDTTRHAPGANDFEAEARTTPTGMLPTLPSTPPNPPANTHRSTRKHHGPRHGGARA</sequence>
<evidence type="ECO:0000256" key="2">
    <source>
        <dbReference type="ARBA" id="ARBA00022692"/>
    </source>
</evidence>
<feature type="region of interest" description="Disordered" evidence="6">
    <location>
        <begin position="524"/>
        <end position="560"/>
    </location>
</feature>